<dbReference type="PANTHER" id="PTHR11060">
    <property type="entry name" value="PROTEIN MEMO1"/>
    <property type="match status" value="1"/>
</dbReference>
<evidence type="ECO:0000256" key="2">
    <source>
        <dbReference type="SAM" id="MobiDB-lite"/>
    </source>
</evidence>
<gene>
    <name evidence="3" type="ORF">SAMN06265218_101186</name>
</gene>
<reference evidence="3 4" key="1">
    <citation type="submission" date="2017-05" db="EMBL/GenBank/DDBJ databases">
        <authorList>
            <person name="Varghese N."/>
            <person name="Submissions S."/>
        </authorList>
    </citation>
    <scope>NUCLEOTIDE SEQUENCE [LARGE SCALE GENOMIC DNA]</scope>
    <source>
        <strain evidence="3 4">DSM 21194</strain>
    </source>
</reference>
<feature type="compositionally biased region" description="Polar residues" evidence="2">
    <location>
        <begin position="109"/>
        <end position="121"/>
    </location>
</feature>
<dbReference type="EMBL" id="FXTH01000001">
    <property type="protein sequence ID" value="SMO35408.1"/>
    <property type="molecule type" value="Genomic_DNA"/>
</dbReference>
<evidence type="ECO:0000313" key="3">
    <source>
        <dbReference type="EMBL" id="SMO35408.1"/>
    </source>
</evidence>
<dbReference type="InterPro" id="IPR002737">
    <property type="entry name" value="MEMO1_fam"/>
</dbReference>
<dbReference type="AlphaFoldDB" id="A0A521AKS9"/>
<sequence>MSDGQFFNSKTEPIPPLRPDLQIIPVKENGRTYLYFHDQQGYATPEFALYREAAQLLSLFDGQKSITDLGDNGVDKQKLLEFVQLLDKNRLLTSEHFKNHAETVESEYEASQTHSSVTSGASYPADPQKLIDFLDAGFEKHAANEVPMDRQAKALYAPHIDPRVALGSYAKAFAPIRNLKPKRVVLLATSHYAGLYPDIYQDNPFILVDKDFELPLGTVRRDRQAIRELAAADSDLGISLHDRAHRKEHSIELHLLFLSYLWDHPFQIIPFVIRGLDDLFYKQDGHLAAQLDKFATTLRDSYGRDEETFFLISGDLAHFGKKFGDDSPASTMFEEVETFDQQFLTHSSQNDRSALLKLMTEELDPYRICGFPPLYTFLKAMPDLSGNIVSYDLWDERDRDSAVTFGSILYQ</sequence>
<dbReference type="CDD" id="cd07361">
    <property type="entry name" value="MEMO_like"/>
    <property type="match status" value="1"/>
</dbReference>
<dbReference type="OrthoDB" id="9771412at2"/>
<keyword evidence="4" id="KW-1185">Reference proteome</keyword>
<accession>A0A521AKS9</accession>
<protein>
    <submittedName>
        <fullName evidence="3">AmmeMemoRadiSam system protein B</fullName>
    </submittedName>
</protein>
<organism evidence="3 4">
    <name type="scientific">Fodinibius sediminis</name>
    <dbReference type="NCBI Taxonomy" id="1214077"/>
    <lineage>
        <taxon>Bacteria</taxon>
        <taxon>Pseudomonadati</taxon>
        <taxon>Balneolota</taxon>
        <taxon>Balneolia</taxon>
        <taxon>Balneolales</taxon>
        <taxon>Balneolaceae</taxon>
        <taxon>Fodinibius</taxon>
    </lineage>
</organism>
<dbReference type="PANTHER" id="PTHR11060:SF0">
    <property type="entry name" value="PROTEIN MEMO1"/>
    <property type="match status" value="1"/>
</dbReference>
<comment type="similarity">
    <text evidence="1">Belongs to the MEMO1 family.</text>
</comment>
<dbReference type="Pfam" id="PF01875">
    <property type="entry name" value="Memo"/>
    <property type="match status" value="1"/>
</dbReference>
<evidence type="ECO:0000313" key="4">
    <source>
        <dbReference type="Proteomes" id="UP000317593"/>
    </source>
</evidence>
<proteinExistence type="inferred from homology"/>
<feature type="region of interest" description="Disordered" evidence="2">
    <location>
        <begin position="103"/>
        <end position="123"/>
    </location>
</feature>
<evidence type="ECO:0000256" key="1">
    <source>
        <dbReference type="ARBA" id="ARBA00006315"/>
    </source>
</evidence>
<dbReference type="SUPFAM" id="SSF53213">
    <property type="entry name" value="LigB-like"/>
    <property type="match status" value="1"/>
</dbReference>
<dbReference type="NCBIfam" id="TIGR04336">
    <property type="entry name" value="AmmeMemoSam_B"/>
    <property type="match status" value="1"/>
</dbReference>
<name>A0A521AKS9_9BACT</name>
<dbReference type="Proteomes" id="UP000317593">
    <property type="component" value="Unassembled WGS sequence"/>
</dbReference>
<dbReference type="RefSeq" id="WP_142712653.1">
    <property type="nucleotide sequence ID" value="NZ_FXTH01000001.1"/>
</dbReference>
<dbReference type="Gene3D" id="3.40.830.10">
    <property type="entry name" value="LigB-like"/>
    <property type="match status" value="1"/>
</dbReference>